<sequence>MIFLSDVCLTAFAGGVDKEETLSDGTKLIYISTERIPEVLDCYTQAERELLNRRYSTKQSFEAKSAAVTVGSAGLWIFSKIGDTCPDLALFGGAVTLVGSLILFFYPNYVDYKLGREYCGWDDRASHQCWLTGYGPQWGPSESRNEGFGIDGICRGLHSHYYEHGTWNPKITDTTSDSGVVVVLRPKSKWNPSSNTTFRSGVFGQCEFHKGLLLLLIDAIERGE</sequence>
<accession>A0AA48KVA5</accession>
<name>A0AA48KVA5_9FIRM</name>
<organism evidence="2">
    <name type="scientific">Candidatus Improbicoccus pseudotrichonymphae</name>
    <dbReference type="NCBI Taxonomy" id="3033792"/>
    <lineage>
        <taxon>Bacteria</taxon>
        <taxon>Bacillati</taxon>
        <taxon>Bacillota</taxon>
        <taxon>Clostridia</taxon>
        <taxon>Candidatus Improbicoccus</taxon>
    </lineage>
</organism>
<dbReference type="EMBL" id="AP027924">
    <property type="protein sequence ID" value="BED91706.1"/>
    <property type="molecule type" value="Genomic_DNA"/>
</dbReference>
<reference evidence="2" key="1">
    <citation type="journal article" date="2023" name="ISME J.">
        <title>Emergence of putative energy parasites within Clostridia revealed by genome analysis of a novel endosymbiotic clade.</title>
        <authorList>
            <person name="Takahashi K."/>
            <person name="Kuwahara H."/>
            <person name="Horikawa Y."/>
            <person name="Izawa K."/>
            <person name="Kato D."/>
            <person name="Inagaki T."/>
            <person name="Yuki M."/>
            <person name="Ohkuma M."/>
            <person name="Hongoh Y."/>
        </authorList>
    </citation>
    <scope>NUCLEOTIDE SEQUENCE</scope>
    <source>
        <strain evidence="2">CfP3-15</strain>
    </source>
</reference>
<keyword evidence="1" id="KW-1133">Transmembrane helix</keyword>
<keyword evidence="1" id="KW-0812">Transmembrane</keyword>
<dbReference type="Proteomes" id="UP001337580">
    <property type="component" value="Chromosome"/>
</dbReference>
<feature type="transmembrane region" description="Helical" evidence="1">
    <location>
        <begin position="88"/>
        <end position="106"/>
    </location>
</feature>
<proteinExistence type="predicted"/>
<protein>
    <submittedName>
        <fullName evidence="2">Uncharacterized protein</fullName>
    </submittedName>
</protein>
<evidence type="ECO:0000313" key="2">
    <source>
        <dbReference type="EMBL" id="BED91706.1"/>
    </source>
</evidence>
<evidence type="ECO:0000256" key="1">
    <source>
        <dbReference type="SAM" id="Phobius"/>
    </source>
</evidence>
<keyword evidence="1" id="KW-0472">Membrane</keyword>
<dbReference type="AlphaFoldDB" id="A0AA48KVA5"/>
<gene>
    <name evidence="2" type="ORF">CfP315_0218</name>
</gene>
<dbReference type="KEGG" id="ips:CfP315_0218"/>